<proteinExistence type="predicted"/>
<accession>A0A329UIX0</accession>
<dbReference type="AlphaFoldDB" id="A0A329UIX0"/>
<dbReference type="OrthoDB" id="9804138at2"/>
<protein>
    <recommendedName>
        <fullName evidence="5">Transposon-encoded protein TnpW</fullName>
    </recommendedName>
</protein>
<dbReference type="Proteomes" id="UP000250583">
    <property type="component" value="Unassembled WGS sequence"/>
</dbReference>
<gene>
    <name evidence="2" type="ORF">C4N22_03150</name>
    <name evidence="1" type="ORF">C4N24_08085</name>
</gene>
<dbReference type="EMBL" id="PRLE01000001">
    <property type="protein sequence ID" value="RAW61772.1"/>
    <property type="molecule type" value="Genomic_DNA"/>
</dbReference>
<evidence type="ECO:0000313" key="4">
    <source>
        <dbReference type="Proteomes" id="UP000251281"/>
    </source>
</evidence>
<dbReference type="EMBL" id="PRLD01000007">
    <property type="protein sequence ID" value="RAW57321.1"/>
    <property type="molecule type" value="Genomic_DNA"/>
</dbReference>
<dbReference type="Proteomes" id="UP000251281">
    <property type="component" value="Unassembled WGS sequence"/>
</dbReference>
<evidence type="ECO:0000313" key="2">
    <source>
        <dbReference type="EMBL" id="RAW61772.1"/>
    </source>
</evidence>
<dbReference type="InterPro" id="IPR026990">
    <property type="entry name" value="TnpW"/>
</dbReference>
<organism evidence="2 3">
    <name type="scientific">Faecalibacterium prausnitzii</name>
    <dbReference type="NCBI Taxonomy" id="853"/>
    <lineage>
        <taxon>Bacteria</taxon>
        <taxon>Bacillati</taxon>
        <taxon>Bacillota</taxon>
        <taxon>Clostridia</taxon>
        <taxon>Eubacteriales</taxon>
        <taxon>Oscillospiraceae</taxon>
        <taxon>Faecalibacterium</taxon>
    </lineage>
</organism>
<evidence type="ECO:0000313" key="1">
    <source>
        <dbReference type="EMBL" id="RAW57321.1"/>
    </source>
</evidence>
<sequence length="71" mass="8045">MEQTQQEQFIIRRIGGTTYKVRVAFSETAAETMEEKILRMIRNEGVTNDGTCGIMEAPQMSRQSERSAECA</sequence>
<dbReference type="Pfam" id="PF14202">
    <property type="entry name" value="TnpW"/>
    <property type="match status" value="1"/>
</dbReference>
<name>A0A329UIX0_9FIRM</name>
<comment type="caution">
    <text evidence="2">The sequence shown here is derived from an EMBL/GenBank/DDBJ whole genome shotgun (WGS) entry which is preliminary data.</text>
</comment>
<evidence type="ECO:0000313" key="3">
    <source>
        <dbReference type="Proteomes" id="UP000250583"/>
    </source>
</evidence>
<evidence type="ECO:0008006" key="5">
    <source>
        <dbReference type="Google" id="ProtNLM"/>
    </source>
</evidence>
<reference evidence="3 4" key="1">
    <citation type="submission" date="2018-02" db="EMBL/GenBank/DDBJ databases">
        <title>Complete genome sequencing of Faecalibacterium prausnitzii strains isolated from the human gut.</title>
        <authorList>
            <person name="Fitzgerald B.C."/>
            <person name="Shkoporov A.N."/>
            <person name="Ross P.R."/>
            <person name="Hill C."/>
        </authorList>
    </citation>
    <scope>NUCLEOTIDE SEQUENCE [LARGE SCALE GENOMIC DNA]</scope>
    <source>
        <strain evidence="1 4">APC923/51-1</strain>
        <strain evidence="2 3">APC923/61-1</strain>
    </source>
</reference>